<dbReference type="Proteomes" id="UP000266644">
    <property type="component" value="Unassembled WGS sequence"/>
</dbReference>
<dbReference type="AlphaFoldDB" id="A0A396C1I9"/>
<accession>A0A396C1I9</accession>
<reference evidence="1 2" key="1">
    <citation type="submission" date="2018-08" db="EMBL/GenBank/DDBJ databases">
        <title>A genome reference for cultivated species of the human gut microbiota.</title>
        <authorList>
            <person name="Zou Y."/>
            <person name="Xue W."/>
            <person name="Luo G."/>
        </authorList>
    </citation>
    <scope>NUCLEOTIDE SEQUENCE [LARGE SCALE GENOMIC DNA]</scope>
    <source>
        <strain evidence="1 2">AM18-6</strain>
    </source>
</reference>
<comment type="caution">
    <text evidence="1">The sequence shown here is derived from an EMBL/GenBank/DDBJ whole genome shotgun (WGS) entry which is preliminary data.</text>
</comment>
<protein>
    <submittedName>
        <fullName evidence="1">Sulfate transporter</fullName>
    </submittedName>
</protein>
<proteinExistence type="predicted"/>
<gene>
    <name evidence="1" type="ORF">DW228_06455</name>
</gene>
<sequence>MANYTFDIFKYKLVTENGKTVKSLTKKCKPLTVESTNYIAATFKAEKKYPSDKYAHKLINTDAEQWPADTSMF</sequence>
<evidence type="ECO:0000313" key="2">
    <source>
        <dbReference type="Proteomes" id="UP000266644"/>
    </source>
</evidence>
<name>A0A396C1I9_BACFG</name>
<evidence type="ECO:0000313" key="1">
    <source>
        <dbReference type="EMBL" id="RHH14439.1"/>
    </source>
</evidence>
<dbReference type="EMBL" id="QRJE01000008">
    <property type="protein sequence ID" value="RHH14439.1"/>
    <property type="molecule type" value="Genomic_DNA"/>
</dbReference>
<dbReference type="RefSeq" id="WP_122330087.1">
    <property type="nucleotide sequence ID" value="NZ_JAQDYY010000001.1"/>
</dbReference>
<organism evidence="1 2">
    <name type="scientific">Bacteroides fragilis</name>
    <dbReference type="NCBI Taxonomy" id="817"/>
    <lineage>
        <taxon>Bacteria</taxon>
        <taxon>Pseudomonadati</taxon>
        <taxon>Bacteroidota</taxon>
        <taxon>Bacteroidia</taxon>
        <taxon>Bacteroidales</taxon>
        <taxon>Bacteroidaceae</taxon>
        <taxon>Bacteroides</taxon>
    </lineage>
</organism>